<dbReference type="Proteomes" id="UP000424462">
    <property type="component" value="Chromosome"/>
</dbReference>
<dbReference type="CDD" id="cd03809">
    <property type="entry name" value="GT4_MtfB-like"/>
    <property type="match status" value="1"/>
</dbReference>
<evidence type="ECO:0000313" key="5">
    <source>
        <dbReference type="EMBL" id="QGU08521.1"/>
    </source>
</evidence>
<dbReference type="Pfam" id="PF13439">
    <property type="entry name" value="Glyco_transf_4"/>
    <property type="match status" value="1"/>
</dbReference>
<keyword evidence="2 5" id="KW-0808">Transferase</keyword>
<sequence length="349" mass="37502">MIPLDHDHLIFGALALRPNGSGVQTYQRELIRALSRIRELPPLAAVVQEDAAGELPDSVLPLAHTPSSGARRAFQGLLPVRRAMLFHGLDVDLPIAQRCPTVSTVHDMSAFDTPWAMSRVRARGEQLLLRRSIRRADVIISVSHFTAERVKALLGRESTVTPLAPAPWARVPSEEAVAAVREKYRLPERFVLQLGTLEPRKKPEVVNAALEGSGIPLVLAGGRTDGPDRPAGSLGLGYVDLADIPALYRAAHVVAYASSYEGFGLPPVEAMACGAAVVASAVGGIPEAVGKGAVVVSGLDPKVWREALMSLLEDSPARAELRRCAAERVGWLNWQATALATARVYRELL</sequence>
<dbReference type="Pfam" id="PF00534">
    <property type="entry name" value="Glycos_transf_1"/>
    <property type="match status" value="1"/>
</dbReference>
<name>A0A6B8W796_9CORY</name>
<proteinExistence type="predicted"/>
<dbReference type="RefSeq" id="WP_156232108.1">
    <property type="nucleotide sequence ID" value="NZ_CP046455.1"/>
</dbReference>
<dbReference type="GO" id="GO:0102710">
    <property type="term" value="F:D-inositol-3-phosphate glycosyltransferase activity"/>
    <property type="evidence" value="ECO:0007669"/>
    <property type="project" value="UniProtKB-EC"/>
</dbReference>
<dbReference type="InterPro" id="IPR001296">
    <property type="entry name" value="Glyco_trans_1"/>
</dbReference>
<evidence type="ECO:0000259" key="3">
    <source>
        <dbReference type="Pfam" id="PF00534"/>
    </source>
</evidence>
<organism evidence="5 6">
    <name type="scientific">Corynebacterium occultum</name>
    <dbReference type="NCBI Taxonomy" id="2675219"/>
    <lineage>
        <taxon>Bacteria</taxon>
        <taxon>Bacillati</taxon>
        <taxon>Actinomycetota</taxon>
        <taxon>Actinomycetes</taxon>
        <taxon>Mycobacteriales</taxon>
        <taxon>Corynebacteriaceae</taxon>
        <taxon>Corynebacterium</taxon>
    </lineage>
</organism>
<dbReference type="EMBL" id="CP046455">
    <property type="protein sequence ID" value="QGU08521.1"/>
    <property type="molecule type" value="Genomic_DNA"/>
</dbReference>
<dbReference type="KEGG" id="cok:COCCU_13110"/>
<keyword evidence="1 5" id="KW-0328">Glycosyltransferase</keyword>
<dbReference type="InterPro" id="IPR028098">
    <property type="entry name" value="Glyco_trans_4-like_N"/>
</dbReference>
<dbReference type="SUPFAM" id="SSF53756">
    <property type="entry name" value="UDP-Glycosyltransferase/glycogen phosphorylase"/>
    <property type="match status" value="1"/>
</dbReference>
<feature type="domain" description="Glycosyltransferase subfamily 4-like N-terminal" evidence="4">
    <location>
        <begin position="96"/>
        <end position="155"/>
    </location>
</feature>
<reference evidence="5 6" key="1">
    <citation type="submission" date="2019-11" db="EMBL/GenBank/DDBJ databases">
        <title>Complete genome sequence of Corynebacterium kalinowskii 1959, a novel Corynebacterium species isolated from soil of a small paddock in Vilsendorf, Germany.</title>
        <authorList>
            <person name="Schaffert L."/>
            <person name="Ruwe M."/>
            <person name="Milse J."/>
            <person name="Hanuschka K."/>
            <person name="Ortseifen V."/>
            <person name="Droste J."/>
            <person name="Brandt D."/>
            <person name="Schlueter L."/>
            <person name="Kutter Y."/>
            <person name="Vinke S."/>
            <person name="Viehoefer P."/>
            <person name="Jacob L."/>
            <person name="Luebke N.-C."/>
            <person name="Schulte-Berndt E."/>
            <person name="Hain C."/>
            <person name="Linder M."/>
            <person name="Schmidt P."/>
            <person name="Wollenschlaeger L."/>
            <person name="Luttermann T."/>
            <person name="Thieme E."/>
            <person name="Hassa J."/>
            <person name="Haak M."/>
            <person name="Wittchen M."/>
            <person name="Mentz A."/>
            <person name="Persicke M."/>
            <person name="Busche T."/>
            <person name="Ruckert C."/>
        </authorList>
    </citation>
    <scope>NUCLEOTIDE SEQUENCE [LARGE SCALE GENOMIC DNA]</scope>
    <source>
        <strain evidence="5 6">2039</strain>
    </source>
</reference>
<evidence type="ECO:0000256" key="1">
    <source>
        <dbReference type="ARBA" id="ARBA00022676"/>
    </source>
</evidence>
<dbReference type="Gene3D" id="3.40.50.2000">
    <property type="entry name" value="Glycogen Phosphorylase B"/>
    <property type="match status" value="2"/>
</dbReference>
<dbReference type="AlphaFoldDB" id="A0A6B8W796"/>
<feature type="domain" description="Glycosyl transferase family 1" evidence="3">
    <location>
        <begin position="187"/>
        <end position="326"/>
    </location>
</feature>
<protein>
    <submittedName>
        <fullName evidence="5">D-inositol 3-phosphate glycosyltransferase</fullName>
        <ecNumber evidence="5">2.4.1.250</ecNumber>
    </submittedName>
</protein>
<evidence type="ECO:0000256" key="2">
    <source>
        <dbReference type="ARBA" id="ARBA00022679"/>
    </source>
</evidence>
<evidence type="ECO:0000313" key="6">
    <source>
        <dbReference type="Proteomes" id="UP000424462"/>
    </source>
</evidence>
<dbReference type="EC" id="2.4.1.250" evidence="5"/>
<keyword evidence="6" id="KW-1185">Reference proteome</keyword>
<dbReference type="PANTHER" id="PTHR46401">
    <property type="entry name" value="GLYCOSYLTRANSFERASE WBBK-RELATED"/>
    <property type="match status" value="1"/>
</dbReference>
<dbReference type="PANTHER" id="PTHR46401:SF2">
    <property type="entry name" value="GLYCOSYLTRANSFERASE WBBK-RELATED"/>
    <property type="match status" value="1"/>
</dbReference>
<gene>
    <name evidence="5" type="primary">mshA3</name>
    <name evidence="5" type="ORF">COCCU_13110</name>
</gene>
<accession>A0A6B8W796</accession>
<dbReference type="GO" id="GO:0009103">
    <property type="term" value="P:lipopolysaccharide biosynthetic process"/>
    <property type="evidence" value="ECO:0007669"/>
    <property type="project" value="TreeGrafter"/>
</dbReference>
<evidence type="ECO:0000259" key="4">
    <source>
        <dbReference type="Pfam" id="PF13439"/>
    </source>
</evidence>